<accession>A0A382MYV1</accession>
<sequence>MNSLDKKYIVGTIIVGLILLSLEITAYSVDDNYSSFVFYEERKIITELEFSSSKINENDSKIMHIKIFDETSNEKTRNTTFFMTITHDDVDILRKYFFVNNEELTINISSDPVGKVKVFGTQQYEFDAYVMSDSSPVEIVGPFLIPEEEYTIKIKLKT</sequence>
<gene>
    <name evidence="1" type="ORF">METZ01_LOCUS306362</name>
</gene>
<dbReference type="AlphaFoldDB" id="A0A382MYV1"/>
<reference evidence="1" key="1">
    <citation type="submission" date="2018-05" db="EMBL/GenBank/DDBJ databases">
        <authorList>
            <person name="Lanie J.A."/>
            <person name="Ng W.-L."/>
            <person name="Kazmierczak K.M."/>
            <person name="Andrzejewski T.M."/>
            <person name="Davidsen T.M."/>
            <person name="Wayne K.J."/>
            <person name="Tettelin H."/>
            <person name="Glass J.I."/>
            <person name="Rusch D."/>
            <person name="Podicherti R."/>
            <person name="Tsui H.-C.T."/>
            <person name="Winkler M.E."/>
        </authorList>
    </citation>
    <scope>NUCLEOTIDE SEQUENCE</scope>
</reference>
<feature type="non-terminal residue" evidence="1">
    <location>
        <position position="158"/>
    </location>
</feature>
<organism evidence="1">
    <name type="scientific">marine metagenome</name>
    <dbReference type="NCBI Taxonomy" id="408172"/>
    <lineage>
        <taxon>unclassified sequences</taxon>
        <taxon>metagenomes</taxon>
        <taxon>ecological metagenomes</taxon>
    </lineage>
</organism>
<evidence type="ECO:0000313" key="1">
    <source>
        <dbReference type="EMBL" id="SVC53508.1"/>
    </source>
</evidence>
<dbReference type="EMBL" id="UINC01096538">
    <property type="protein sequence ID" value="SVC53508.1"/>
    <property type="molecule type" value="Genomic_DNA"/>
</dbReference>
<proteinExistence type="predicted"/>
<protein>
    <submittedName>
        <fullName evidence="1">Uncharacterized protein</fullName>
    </submittedName>
</protein>
<name>A0A382MYV1_9ZZZZ</name>